<dbReference type="Proteomes" id="UP000253551">
    <property type="component" value="Unassembled WGS sequence"/>
</dbReference>
<comment type="caution">
    <text evidence="6">The sequence shown here is derived from an EMBL/GenBank/DDBJ whole genome shotgun (WGS) entry which is preliminary data.</text>
</comment>
<evidence type="ECO:0000259" key="4">
    <source>
        <dbReference type="Pfam" id="PF12205"/>
    </source>
</evidence>
<evidence type="ECO:0000259" key="3">
    <source>
        <dbReference type="Pfam" id="PF08518"/>
    </source>
</evidence>
<proteinExistence type="predicted"/>
<feature type="coiled-coil region" evidence="2">
    <location>
        <begin position="131"/>
        <end position="232"/>
    </location>
</feature>
<dbReference type="Pfam" id="PF12205">
    <property type="entry name" value="GIT1_C"/>
    <property type="match status" value="1"/>
</dbReference>
<feature type="domain" description="GIT Spa2 homology (SHD)" evidence="3">
    <location>
        <begin position="20"/>
        <end position="46"/>
    </location>
</feature>
<dbReference type="STRING" id="4846.A0A367KI02"/>
<feature type="domain" description="C3G9 VBS-like" evidence="5">
    <location>
        <begin position="263"/>
        <end position="383"/>
    </location>
</feature>
<keyword evidence="1" id="KW-0677">Repeat</keyword>
<protein>
    <submittedName>
        <fullName evidence="6">Component of the polarisome</fullName>
    </submittedName>
</protein>
<dbReference type="GO" id="GO:0005078">
    <property type="term" value="F:MAP-kinase scaffold activity"/>
    <property type="evidence" value="ECO:0007669"/>
    <property type="project" value="TreeGrafter"/>
</dbReference>
<feature type="domain" description="ARF GTPase-activating protein GIT1 C-terminal" evidence="4">
    <location>
        <begin position="407"/>
        <end position="522"/>
    </location>
</feature>
<dbReference type="InterPro" id="IPR039892">
    <property type="entry name" value="Spa2/Sph1"/>
</dbReference>
<gene>
    <name evidence="6" type="primary">SPA2_1</name>
    <name evidence="6" type="ORF">CU098_000650</name>
</gene>
<dbReference type="InterPro" id="IPR056439">
    <property type="entry name" value="VBS_C3G9"/>
</dbReference>
<dbReference type="PANTHER" id="PTHR21601">
    <property type="entry name" value="SPA2 PROTEIN"/>
    <property type="match status" value="1"/>
</dbReference>
<dbReference type="Pfam" id="PF23742">
    <property type="entry name" value="VBS_C3G9"/>
    <property type="match status" value="1"/>
</dbReference>
<dbReference type="EMBL" id="PJQM01001660">
    <property type="protein sequence ID" value="RCI01798.1"/>
    <property type="molecule type" value="Genomic_DNA"/>
</dbReference>
<name>A0A367KI02_RHIST</name>
<evidence type="ECO:0000256" key="1">
    <source>
        <dbReference type="ARBA" id="ARBA00022737"/>
    </source>
</evidence>
<dbReference type="OrthoDB" id="5588096at2759"/>
<dbReference type="AlphaFoldDB" id="A0A367KI02"/>
<accession>A0A367KI02</accession>
<reference evidence="6 7" key="1">
    <citation type="journal article" date="2018" name="G3 (Bethesda)">
        <title>Phylogenetic and Phylogenomic Definition of Rhizopus Species.</title>
        <authorList>
            <person name="Gryganskyi A.P."/>
            <person name="Golan J."/>
            <person name="Dolatabadi S."/>
            <person name="Mondo S."/>
            <person name="Robb S."/>
            <person name="Idnurm A."/>
            <person name="Muszewska A."/>
            <person name="Steczkiewicz K."/>
            <person name="Masonjones S."/>
            <person name="Liao H.L."/>
            <person name="Gajdeczka M.T."/>
            <person name="Anike F."/>
            <person name="Vuek A."/>
            <person name="Anishchenko I.M."/>
            <person name="Voigt K."/>
            <person name="de Hoog G.S."/>
            <person name="Smith M.E."/>
            <person name="Heitman J."/>
            <person name="Vilgalys R."/>
            <person name="Stajich J.E."/>
        </authorList>
    </citation>
    <scope>NUCLEOTIDE SEQUENCE [LARGE SCALE GENOMIC DNA]</scope>
    <source>
        <strain evidence="6 7">LSU 92-RS-03</strain>
    </source>
</reference>
<keyword evidence="2" id="KW-0175">Coiled coil</keyword>
<sequence>MYVGSFLPVREDFHPRRNQARQKLASLGSPKFRDLSSDVHFELSRRYPLIDRSSKTRSKNNGKLGQSTHIVPVKGMMSVESIDYSDEEQSPQKATRTKNLDSLMADLGNMVKPSKSDNPLQKRNTIEDNMRKEYEEKIESMSQQISSLQLSLQNSSTINQRDSSELQNQYQKLLNEHSEQQTAVQEVKSEIRNLIVELKNLSKKNETLRVQKEQADATIQSLTEESKSWKTKYESIHAELRNYKVKSMQFDPNDLSRLLKPTTTGAIGHPFIIEYQAAIDELMRTSRSAKPSDVLATMRSIVMSCKSITIEVEAYEIKTGLSEADQASLYELKKRFSTGLSSLLSAATSFANGMGISPVSLVDAAAVTLTATIVDLVKLLGMRSVTSDSESHAKRDSHVLSPNQLSQFLKRETDHVAGFVQNLLGALRTNDNSLFNIITCIIQLVSNIITVSKKTYSTSEGSRYREEGQHVLDELEKCNNRILSLRDTSFSSQEPANSIAKRNLSHESCQIARYTKELISMLDM</sequence>
<evidence type="ECO:0000259" key="5">
    <source>
        <dbReference type="Pfam" id="PF23742"/>
    </source>
</evidence>
<dbReference type="InterPro" id="IPR022018">
    <property type="entry name" value="GIT1_C"/>
</dbReference>
<dbReference type="InterPro" id="IPR013724">
    <property type="entry name" value="GIT_SHD"/>
</dbReference>
<evidence type="ECO:0000313" key="7">
    <source>
        <dbReference type="Proteomes" id="UP000253551"/>
    </source>
</evidence>
<evidence type="ECO:0000256" key="2">
    <source>
        <dbReference type="SAM" id="Coils"/>
    </source>
</evidence>
<dbReference type="PANTHER" id="PTHR21601:SF0">
    <property type="entry name" value="PROTEIN SPA2-RELATED"/>
    <property type="match status" value="1"/>
</dbReference>
<dbReference type="Pfam" id="PF08518">
    <property type="entry name" value="GIT_SHD"/>
    <property type="match status" value="1"/>
</dbReference>
<organism evidence="6 7">
    <name type="scientific">Rhizopus stolonifer</name>
    <name type="common">Rhizopus nigricans</name>
    <dbReference type="NCBI Taxonomy" id="4846"/>
    <lineage>
        <taxon>Eukaryota</taxon>
        <taxon>Fungi</taxon>
        <taxon>Fungi incertae sedis</taxon>
        <taxon>Mucoromycota</taxon>
        <taxon>Mucoromycotina</taxon>
        <taxon>Mucoromycetes</taxon>
        <taxon>Mucorales</taxon>
        <taxon>Mucorineae</taxon>
        <taxon>Rhizopodaceae</taxon>
        <taxon>Rhizopus</taxon>
    </lineage>
</organism>
<evidence type="ECO:0000313" key="6">
    <source>
        <dbReference type="EMBL" id="RCI01798.1"/>
    </source>
</evidence>
<keyword evidence="7" id="KW-1185">Reference proteome</keyword>